<name>A0ABS7IV14_9SPHN</name>
<dbReference type="EMBL" id="JAIGNK010000001">
    <property type="protein sequence ID" value="MBX7457278.1"/>
    <property type="molecule type" value="Genomic_DNA"/>
</dbReference>
<dbReference type="Pfam" id="PF02958">
    <property type="entry name" value="EcKL"/>
    <property type="match status" value="1"/>
</dbReference>
<dbReference type="Proteomes" id="UP000783253">
    <property type="component" value="Unassembled WGS sequence"/>
</dbReference>
<sequence length="321" mass="35220">MRWEPIGTGQVGDSVRFHLEGEGAPATLAGKFPAADDNSRGTAAMFGLYAKEVAFYRQAAPLLDVRVPQVQFANASEDGSEFILLFEDLGPARQGDQIKGCDIADACAAMRQAAAIHAPSWERDEIIEAAWIQPPEDLGAKVGAMYPQAQASFRERYAGTLEPEYMAVCDQLAEATEVYYRRDQEVQCLVHGDFRLDNMLFDIRGGMEPIAVLDWQTVTVGKAMTDVGYFLGCGIGQLGLDHEEELVELYLAEMAQRGVTLSREAIERDYRRGILHGVSTAVFSAAFVERTARGDENFLSMARGACALALKHDSIGVLREE</sequence>
<protein>
    <submittedName>
        <fullName evidence="1">Aminoglycoside phosphotransferase family protein</fullName>
    </submittedName>
</protein>
<keyword evidence="2" id="KW-1185">Reference proteome</keyword>
<comment type="caution">
    <text evidence="1">The sequence shown here is derived from an EMBL/GenBank/DDBJ whole genome shotgun (WGS) entry which is preliminary data.</text>
</comment>
<dbReference type="SUPFAM" id="SSF56112">
    <property type="entry name" value="Protein kinase-like (PK-like)"/>
    <property type="match status" value="1"/>
</dbReference>
<reference evidence="1 2" key="1">
    <citation type="submission" date="2021-08" db="EMBL/GenBank/DDBJ databases">
        <title>Comparative Genomics Analysis of the Genus Qipengyuania Reveals Extensive Genetic Diversity and Metabolic Versatility, Including the Description of Fifteen Novel Species.</title>
        <authorList>
            <person name="Liu Y."/>
        </authorList>
    </citation>
    <scope>NUCLEOTIDE SEQUENCE [LARGE SCALE GENOMIC DNA]</scope>
    <source>
        <strain evidence="1 2">1NDH17</strain>
    </source>
</reference>
<organism evidence="1 2">
    <name type="scientific">Qipengyuania polymorpha</name>
    <dbReference type="NCBI Taxonomy" id="2867234"/>
    <lineage>
        <taxon>Bacteria</taxon>
        <taxon>Pseudomonadati</taxon>
        <taxon>Pseudomonadota</taxon>
        <taxon>Alphaproteobacteria</taxon>
        <taxon>Sphingomonadales</taxon>
        <taxon>Erythrobacteraceae</taxon>
        <taxon>Qipengyuania</taxon>
    </lineage>
</organism>
<evidence type="ECO:0000313" key="1">
    <source>
        <dbReference type="EMBL" id="MBX7457278.1"/>
    </source>
</evidence>
<evidence type="ECO:0000313" key="2">
    <source>
        <dbReference type="Proteomes" id="UP000783253"/>
    </source>
</evidence>
<accession>A0ABS7IV14</accession>
<dbReference type="InterPro" id="IPR004119">
    <property type="entry name" value="EcKL"/>
</dbReference>
<dbReference type="Gene3D" id="3.90.1200.10">
    <property type="match status" value="1"/>
</dbReference>
<dbReference type="PANTHER" id="PTHR23020:SF41">
    <property type="entry name" value="AMINOGLYCOSIDE PHOSPHOTRANSFERASE DOMAIN-CONTAINING PROTEIN"/>
    <property type="match status" value="1"/>
</dbReference>
<dbReference type="InterPro" id="IPR052961">
    <property type="entry name" value="Oxido-Kinase-like_Enzymes"/>
</dbReference>
<dbReference type="InterPro" id="IPR011009">
    <property type="entry name" value="Kinase-like_dom_sf"/>
</dbReference>
<dbReference type="PANTHER" id="PTHR23020">
    <property type="entry name" value="UNCHARACTERIZED NUCLEAR HORMONE RECEPTOR-RELATED"/>
    <property type="match status" value="1"/>
</dbReference>
<gene>
    <name evidence="1" type="ORF">K3152_03375</name>
</gene>
<proteinExistence type="predicted"/>